<accession>A0ABS7C8J0</accession>
<protein>
    <submittedName>
        <fullName evidence="3">M56 family metallopeptidase</fullName>
    </submittedName>
</protein>
<dbReference type="CDD" id="cd07326">
    <property type="entry name" value="M56_BlaR1_MecR1_like"/>
    <property type="match status" value="1"/>
</dbReference>
<feature type="transmembrane region" description="Helical" evidence="1">
    <location>
        <begin position="65"/>
        <end position="87"/>
    </location>
</feature>
<dbReference type="InterPro" id="IPR008756">
    <property type="entry name" value="Peptidase_M56"/>
</dbReference>
<dbReference type="RefSeq" id="WP_210046002.1">
    <property type="nucleotide sequence ID" value="NZ_JBHLVU010000007.1"/>
</dbReference>
<evidence type="ECO:0000259" key="2">
    <source>
        <dbReference type="Pfam" id="PF05569"/>
    </source>
</evidence>
<proteinExistence type="predicted"/>
<dbReference type="Pfam" id="PF05569">
    <property type="entry name" value="Peptidase_M56"/>
    <property type="match status" value="1"/>
</dbReference>
<evidence type="ECO:0000313" key="4">
    <source>
        <dbReference type="Proteomes" id="UP001519887"/>
    </source>
</evidence>
<organism evidence="3 4">
    <name type="scientific">Paenibacillus sepulcri</name>
    <dbReference type="NCBI Taxonomy" id="359917"/>
    <lineage>
        <taxon>Bacteria</taxon>
        <taxon>Bacillati</taxon>
        <taxon>Bacillota</taxon>
        <taxon>Bacilli</taxon>
        <taxon>Bacillales</taxon>
        <taxon>Paenibacillaceae</taxon>
        <taxon>Paenibacillus</taxon>
    </lineage>
</organism>
<name>A0ABS7C8J0_9BACL</name>
<dbReference type="PANTHER" id="PTHR34978">
    <property type="entry name" value="POSSIBLE SENSOR-TRANSDUCER PROTEIN BLAR"/>
    <property type="match status" value="1"/>
</dbReference>
<feature type="domain" description="Peptidase M56" evidence="2">
    <location>
        <begin position="66"/>
        <end position="233"/>
    </location>
</feature>
<keyword evidence="1" id="KW-0472">Membrane</keyword>
<keyword evidence="4" id="KW-1185">Reference proteome</keyword>
<dbReference type="Gene3D" id="3.30.2010.10">
    <property type="entry name" value="Metalloproteases ('zincins'), catalytic domain"/>
    <property type="match status" value="1"/>
</dbReference>
<keyword evidence="1" id="KW-1133">Transmembrane helix</keyword>
<feature type="transmembrane region" description="Helical" evidence="1">
    <location>
        <begin position="166"/>
        <end position="183"/>
    </location>
</feature>
<reference evidence="3 4" key="1">
    <citation type="submission" date="2021-07" db="EMBL/GenBank/DDBJ databases">
        <title>Paenibacillus radiodurans sp. nov., isolated from the southeastern edge of Tengger Desert.</title>
        <authorList>
            <person name="Zhang G."/>
        </authorList>
    </citation>
    <scope>NUCLEOTIDE SEQUENCE [LARGE SCALE GENOMIC DNA]</scope>
    <source>
        <strain evidence="3 4">CCM 7311</strain>
    </source>
</reference>
<feature type="transmembrane region" description="Helical" evidence="1">
    <location>
        <begin position="263"/>
        <end position="281"/>
    </location>
</feature>
<evidence type="ECO:0000313" key="3">
    <source>
        <dbReference type="EMBL" id="MBW7457183.1"/>
    </source>
</evidence>
<keyword evidence="1" id="KW-0812">Transmembrane</keyword>
<gene>
    <name evidence="3" type="ORF">K0U00_24390</name>
</gene>
<dbReference type="EMBL" id="JAHZIK010000776">
    <property type="protein sequence ID" value="MBW7457183.1"/>
    <property type="molecule type" value="Genomic_DNA"/>
</dbReference>
<sequence>MPRQPKMALAAIFLTAGWLILQMGYSLIHQLRDVAYSSEFTQWIANAVRDVLHNHVFYERLYNGFIIYSMAVILYLGMSQMVVYVRLRRHIRKHVHRDLTLIWNRNYRQENMRIYVIHSPAFAAMSFGVLRPAILLSSGAIEKLTTAEMEAILFHEIYHCKQRHPLQMLVLTIASRGFAYVPLIKGLTRYYTVWMELMADRYAISRMNGIAPLGSALMSLLKLKREPMPRIGVQFADGAVNYRIQQILNPEGDLVIPVVHKRAVSISIVIMVLMLAMLGAGPCI</sequence>
<dbReference type="InterPro" id="IPR052173">
    <property type="entry name" value="Beta-lactam_resp_regulator"/>
</dbReference>
<dbReference type="PANTHER" id="PTHR34978:SF3">
    <property type="entry name" value="SLR0241 PROTEIN"/>
    <property type="match status" value="1"/>
</dbReference>
<dbReference type="Proteomes" id="UP001519887">
    <property type="component" value="Unassembled WGS sequence"/>
</dbReference>
<comment type="caution">
    <text evidence="3">The sequence shown here is derived from an EMBL/GenBank/DDBJ whole genome shotgun (WGS) entry which is preliminary data.</text>
</comment>
<evidence type="ECO:0000256" key="1">
    <source>
        <dbReference type="SAM" id="Phobius"/>
    </source>
</evidence>